<proteinExistence type="predicted"/>
<dbReference type="InterPro" id="IPR001173">
    <property type="entry name" value="Glyco_trans_2-like"/>
</dbReference>
<accession>A0ABX1QCI7</accession>
<name>A0ABX1QCI7_9RHOO</name>
<feature type="domain" description="Glycosyltransferase 2-like" evidence="1">
    <location>
        <begin position="9"/>
        <end position="141"/>
    </location>
</feature>
<dbReference type="Gene3D" id="3.90.550.10">
    <property type="entry name" value="Spore Coat Polysaccharide Biosynthesis Protein SpsA, Chain A"/>
    <property type="match status" value="1"/>
</dbReference>
<dbReference type="EMBL" id="WTVQ01000024">
    <property type="protein sequence ID" value="NMG76008.1"/>
    <property type="molecule type" value="Genomic_DNA"/>
</dbReference>
<dbReference type="Pfam" id="PF00535">
    <property type="entry name" value="Glycos_transf_2"/>
    <property type="match status" value="1"/>
</dbReference>
<dbReference type="PANTHER" id="PTHR22916:SF3">
    <property type="entry name" value="UDP-GLCNAC:BETAGAL BETA-1,3-N-ACETYLGLUCOSAMINYLTRANSFERASE-LIKE PROTEIN 1"/>
    <property type="match status" value="1"/>
</dbReference>
<keyword evidence="3" id="KW-1185">Reference proteome</keyword>
<dbReference type="InterPro" id="IPR029044">
    <property type="entry name" value="Nucleotide-diphossugar_trans"/>
</dbReference>
<dbReference type="RefSeq" id="WP_169261155.1">
    <property type="nucleotide sequence ID" value="NZ_WTVQ01000024.1"/>
</dbReference>
<dbReference type="PANTHER" id="PTHR22916">
    <property type="entry name" value="GLYCOSYLTRANSFERASE"/>
    <property type="match status" value="1"/>
</dbReference>
<comment type="caution">
    <text evidence="2">The sequence shown here is derived from an EMBL/GenBank/DDBJ whole genome shotgun (WGS) entry which is preliminary data.</text>
</comment>
<organism evidence="2 3">
    <name type="scientific">Aromatoleum diolicum</name>
    <dbReference type="NCBI Taxonomy" id="75796"/>
    <lineage>
        <taxon>Bacteria</taxon>
        <taxon>Pseudomonadati</taxon>
        <taxon>Pseudomonadota</taxon>
        <taxon>Betaproteobacteria</taxon>
        <taxon>Rhodocyclales</taxon>
        <taxon>Rhodocyclaceae</taxon>
        <taxon>Aromatoleum</taxon>
    </lineage>
</organism>
<evidence type="ECO:0000259" key="1">
    <source>
        <dbReference type="Pfam" id="PF00535"/>
    </source>
</evidence>
<dbReference type="Proteomes" id="UP000648984">
    <property type="component" value="Unassembled WGS sequence"/>
</dbReference>
<evidence type="ECO:0000313" key="3">
    <source>
        <dbReference type="Proteomes" id="UP000648984"/>
    </source>
</evidence>
<evidence type="ECO:0000313" key="2">
    <source>
        <dbReference type="EMBL" id="NMG76008.1"/>
    </source>
</evidence>
<protein>
    <submittedName>
        <fullName evidence="2">Glycosyltransferase</fullName>
    </submittedName>
</protein>
<gene>
    <name evidence="2" type="ORF">GPA25_14660</name>
</gene>
<dbReference type="SUPFAM" id="SSF53448">
    <property type="entry name" value="Nucleotide-diphospho-sugar transferases"/>
    <property type="match status" value="1"/>
</dbReference>
<sequence>MQRLTFAFCTFNRAERLEKLIAAMRAQRCPIPFEILAVNNNSTDDTADVLARLAQLPGPPLRWVTEPVQGIVAARNRAVEESLASDIMVFIDDDETPLPGLLEAAAHAILQEGAECAGGRVAMDFSEHPRPAWLGNELLGFLAAIDHGKEPFWIEDGSTPIWTANVAYAMKLFRDDPELRFDKRYDRKGNVVGGGSDAIMFRTLLERKIRIRYCPGMAVLHSVEPWRLQRGYFLKLHYRAGLRRGRYQLPAYPRTILGIPPFLLSQVLRHGLAALRMHLTRRPGALRQAMNATNALGCLIGYAQRGKT</sequence>
<dbReference type="CDD" id="cd00761">
    <property type="entry name" value="Glyco_tranf_GTA_type"/>
    <property type="match status" value="1"/>
</dbReference>
<reference evidence="2 3" key="1">
    <citation type="submission" date="2019-12" db="EMBL/GenBank/DDBJ databases">
        <title>Comparative genomics gives insights into the taxonomy of the Azoarcus-Aromatoleum group and reveals separate origins of nif in the plant-associated Azoarcus and non-plant-associated Aromatoleum sub-groups.</title>
        <authorList>
            <person name="Lafos M."/>
            <person name="Maluk M."/>
            <person name="Batista M."/>
            <person name="Junghare M."/>
            <person name="Carmona M."/>
            <person name="Faoro H."/>
            <person name="Cruz L.M."/>
            <person name="Battistoni F."/>
            <person name="De Souza E."/>
            <person name="Pedrosa F."/>
            <person name="Chen W.-M."/>
            <person name="Poole P.S."/>
            <person name="Dixon R.A."/>
            <person name="James E.K."/>
        </authorList>
    </citation>
    <scope>NUCLEOTIDE SEQUENCE [LARGE SCALE GENOMIC DNA]</scope>
    <source>
        <strain evidence="2 3">22Lin</strain>
    </source>
</reference>